<evidence type="ECO:0000259" key="1">
    <source>
        <dbReference type="Pfam" id="PF21862"/>
    </source>
</evidence>
<dbReference type="RefSeq" id="WP_229932379.1">
    <property type="nucleotide sequence ID" value="NZ_CAJHOF010000004.1"/>
</dbReference>
<dbReference type="Pfam" id="PF21862">
    <property type="entry name" value="CiaD"/>
    <property type="match status" value="1"/>
</dbReference>
<evidence type="ECO:0000313" key="3">
    <source>
        <dbReference type="Proteomes" id="UP000789803"/>
    </source>
</evidence>
<dbReference type="InterPro" id="IPR054057">
    <property type="entry name" value="CiaD_C"/>
</dbReference>
<accession>A0ABM8Q4C7</accession>
<reference evidence="2 3" key="1">
    <citation type="submission" date="2020-11" db="EMBL/GenBank/DDBJ databases">
        <authorList>
            <person name="Peeters C."/>
        </authorList>
    </citation>
    <scope>NUCLEOTIDE SEQUENCE [LARGE SCALE GENOMIC DNA]</scope>
    <source>
        <strain evidence="2 3">LMG 7974</strain>
    </source>
</reference>
<proteinExistence type="predicted"/>
<keyword evidence="3" id="KW-1185">Reference proteome</keyword>
<organism evidence="2 3">
    <name type="scientific">Campylobacter majalis</name>
    <dbReference type="NCBI Taxonomy" id="2790656"/>
    <lineage>
        <taxon>Bacteria</taxon>
        <taxon>Pseudomonadati</taxon>
        <taxon>Campylobacterota</taxon>
        <taxon>Epsilonproteobacteria</taxon>
        <taxon>Campylobacterales</taxon>
        <taxon>Campylobacteraceae</taxon>
        <taxon>Campylobacter</taxon>
    </lineage>
</organism>
<sequence>MRLDEIAKMAIDEVSAELKSIQSLDEKKAFEITETSHKSQVAQQTNETLAHNNDEILSEEIFLKNLKERLEVLFEGLCEMPKDKLENRLDITLKFLEFALANVENRLSNIKK</sequence>
<gene>
    <name evidence="2" type="ORF">LMG7974_00559</name>
</gene>
<feature type="domain" description="Campylobacter invasion antigen D C-terminal" evidence="1">
    <location>
        <begin position="58"/>
        <end position="109"/>
    </location>
</feature>
<dbReference type="Proteomes" id="UP000789803">
    <property type="component" value="Unassembled WGS sequence"/>
</dbReference>
<name>A0ABM8Q4C7_9BACT</name>
<comment type="caution">
    <text evidence="2">The sequence shown here is derived from an EMBL/GenBank/DDBJ whole genome shotgun (WGS) entry which is preliminary data.</text>
</comment>
<dbReference type="EMBL" id="CAJHOF010000004">
    <property type="protein sequence ID" value="CAD7287679.1"/>
    <property type="molecule type" value="Genomic_DNA"/>
</dbReference>
<evidence type="ECO:0000313" key="2">
    <source>
        <dbReference type="EMBL" id="CAD7287679.1"/>
    </source>
</evidence>
<protein>
    <recommendedName>
        <fullName evidence="1">Campylobacter invasion antigen D C-terminal domain-containing protein</fullName>
    </recommendedName>
</protein>